<keyword evidence="14" id="KW-1185">Reference proteome</keyword>
<dbReference type="OrthoDB" id="8676354at2"/>
<keyword evidence="8" id="KW-0626">Porin</keyword>
<dbReference type="RefSeq" id="WP_137335256.1">
    <property type="nucleotide sequence ID" value="NZ_CP040078.1"/>
</dbReference>
<comment type="subcellular location">
    <subcellularLocation>
        <location evidence="1">Cell outer membrane</location>
        <topology evidence="1">Multi-pass membrane protein</topology>
    </subcellularLocation>
</comment>
<organism evidence="13 14">
    <name type="scientific">Trinickia violacea</name>
    <dbReference type="NCBI Taxonomy" id="2571746"/>
    <lineage>
        <taxon>Bacteria</taxon>
        <taxon>Pseudomonadati</taxon>
        <taxon>Pseudomonadota</taxon>
        <taxon>Betaproteobacteria</taxon>
        <taxon>Burkholderiales</taxon>
        <taxon>Burkholderiaceae</taxon>
        <taxon>Trinickia</taxon>
    </lineage>
</organism>
<dbReference type="KEGG" id="tvl:FAZ95_25290"/>
<keyword evidence="4" id="KW-1134">Transmembrane beta strand</keyword>
<dbReference type="PANTHER" id="PTHR34501">
    <property type="entry name" value="PROTEIN YDDL-RELATED"/>
    <property type="match status" value="1"/>
</dbReference>
<keyword evidence="5" id="KW-0812">Transmembrane</keyword>
<dbReference type="GO" id="GO:0015288">
    <property type="term" value="F:porin activity"/>
    <property type="evidence" value="ECO:0007669"/>
    <property type="project" value="UniProtKB-KW"/>
</dbReference>
<name>A0A4P8IX25_9BURK</name>
<dbReference type="InterPro" id="IPR033900">
    <property type="entry name" value="Gram_neg_porin_domain"/>
</dbReference>
<sequence length="381" mass="40360">MKLRLSSAAVLAIFANAAHAQTSVTLYGVLDSGLEYQSTSAATFLPHAPNLGHVYQFKDGGIYSSNWGLKGSEDIGGGYRVNFKLQGSFYTNNGKFTLSDTPGTNAIFSQFATVGVSGPFGSFDAGRQIVPMVYAMGQTDVRGAQYFGSILTAWLGMGQAAGWPGTSTNGPIGALYDSNALVYNSPKFYGASLALEYAPGGVAGQFQGGTRESAVLNYSNYGLNLAAVYYNGHDTNPFPLTYPATPATPATGVDNNRFYYFGAMYTIGGFSVSTSYGIGKNPANLNAANLEMASAGLGYQFSPRFKITSGYYYLKDRNNSANHSSEFAVGAEYNLSQRTKAYVQVGYVDNKGTMNQTVVYGSAVAPGVSTTAAMIGIRHSF</sequence>
<evidence type="ECO:0000259" key="12">
    <source>
        <dbReference type="Pfam" id="PF13609"/>
    </source>
</evidence>
<reference evidence="13 14" key="1">
    <citation type="submission" date="2019-05" db="EMBL/GenBank/DDBJ databases">
        <title>Burkholderia sp. DHOD12, isolated from subtropical forest soil.</title>
        <authorList>
            <person name="Gao Z.-H."/>
            <person name="Qiu L.-H."/>
        </authorList>
    </citation>
    <scope>NUCLEOTIDE SEQUENCE [LARGE SCALE GENOMIC DNA]</scope>
    <source>
        <strain evidence="13 14">DHOD12</strain>
    </source>
</reference>
<evidence type="ECO:0000256" key="3">
    <source>
        <dbReference type="ARBA" id="ARBA00022448"/>
    </source>
</evidence>
<protein>
    <submittedName>
        <fullName evidence="13">Porin</fullName>
    </submittedName>
</protein>
<evidence type="ECO:0000256" key="11">
    <source>
        <dbReference type="SAM" id="SignalP"/>
    </source>
</evidence>
<evidence type="ECO:0000313" key="14">
    <source>
        <dbReference type="Proteomes" id="UP000298656"/>
    </source>
</evidence>
<dbReference type="PRINTS" id="PR00184">
    <property type="entry name" value="NEISSPPORIN"/>
</dbReference>
<feature type="chain" id="PRO_5020731816" evidence="11">
    <location>
        <begin position="21"/>
        <end position="381"/>
    </location>
</feature>
<keyword evidence="6 11" id="KW-0732">Signal</keyword>
<evidence type="ECO:0000256" key="2">
    <source>
        <dbReference type="ARBA" id="ARBA00011233"/>
    </source>
</evidence>
<evidence type="ECO:0000256" key="8">
    <source>
        <dbReference type="ARBA" id="ARBA00023114"/>
    </source>
</evidence>
<evidence type="ECO:0000313" key="13">
    <source>
        <dbReference type="EMBL" id="QCP52485.1"/>
    </source>
</evidence>
<dbReference type="GO" id="GO:0009279">
    <property type="term" value="C:cell outer membrane"/>
    <property type="evidence" value="ECO:0007669"/>
    <property type="project" value="UniProtKB-SubCell"/>
</dbReference>
<dbReference type="SUPFAM" id="SSF56935">
    <property type="entry name" value="Porins"/>
    <property type="match status" value="1"/>
</dbReference>
<feature type="domain" description="Porin" evidence="12">
    <location>
        <begin position="8"/>
        <end position="353"/>
    </location>
</feature>
<dbReference type="Gene3D" id="2.40.160.10">
    <property type="entry name" value="Porin"/>
    <property type="match status" value="1"/>
</dbReference>
<keyword evidence="7" id="KW-0406">Ion transport</keyword>
<dbReference type="GO" id="GO:0006811">
    <property type="term" value="P:monoatomic ion transport"/>
    <property type="evidence" value="ECO:0007669"/>
    <property type="project" value="UniProtKB-KW"/>
</dbReference>
<keyword evidence="9" id="KW-0472">Membrane</keyword>
<evidence type="ECO:0000256" key="7">
    <source>
        <dbReference type="ARBA" id="ARBA00023065"/>
    </source>
</evidence>
<evidence type="ECO:0000256" key="9">
    <source>
        <dbReference type="ARBA" id="ARBA00023136"/>
    </source>
</evidence>
<dbReference type="Proteomes" id="UP000298656">
    <property type="component" value="Chromosome 2"/>
</dbReference>
<evidence type="ECO:0000256" key="1">
    <source>
        <dbReference type="ARBA" id="ARBA00004571"/>
    </source>
</evidence>
<evidence type="ECO:0000256" key="5">
    <source>
        <dbReference type="ARBA" id="ARBA00022692"/>
    </source>
</evidence>
<evidence type="ECO:0000256" key="6">
    <source>
        <dbReference type="ARBA" id="ARBA00022729"/>
    </source>
</evidence>
<accession>A0A4P8IX25</accession>
<dbReference type="GO" id="GO:0046930">
    <property type="term" value="C:pore complex"/>
    <property type="evidence" value="ECO:0007669"/>
    <property type="project" value="UniProtKB-KW"/>
</dbReference>
<keyword evidence="10" id="KW-0998">Cell outer membrane</keyword>
<gene>
    <name evidence="13" type="ORF">FAZ95_25290</name>
</gene>
<dbReference type="InterPro" id="IPR023614">
    <property type="entry name" value="Porin_dom_sf"/>
</dbReference>
<dbReference type="InterPro" id="IPR002299">
    <property type="entry name" value="Porin_Neis"/>
</dbReference>
<evidence type="ECO:0000256" key="10">
    <source>
        <dbReference type="ARBA" id="ARBA00023237"/>
    </source>
</evidence>
<dbReference type="Pfam" id="PF13609">
    <property type="entry name" value="Porin_4"/>
    <property type="match status" value="1"/>
</dbReference>
<keyword evidence="3" id="KW-0813">Transport</keyword>
<comment type="subunit">
    <text evidence="2">Homotrimer.</text>
</comment>
<dbReference type="CDD" id="cd00342">
    <property type="entry name" value="gram_neg_porins"/>
    <property type="match status" value="1"/>
</dbReference>
<dbReference type="InterPro" id="IPR050298">
    <property type="entry name" value="Gram-neg_bact_OMP"/>
</dbReference>
<evidence type="ECO:0000256" key="4">
    <source>
        <dbReference type="ARBA" id="ARBA00022452"/>
    </source>
</evidence>
<proteinExistence type="predicted"/>
<dbReference type="EMBL" id="CP040078">
    <property type="protein sequence ID" value="QCP52485.1"/>
    <property type="molecule type" value="Genomic_DNA"/>
</dbReference>
<feature type="signal peptide" evidence="11">
    <location>
        <begin position="1"/>
        <end position="20"/>
    </location>
</feature>
<dbReference type="AlphaFoldDB" id="A0A4P8IX25"/>
<dbReference type="PANTHER" id="PTHR34501:SF9">
    <property type="entry name" value="MAJOR OUTER MEMBRANE PROTEIN P.IA"/>
    <property type="match status" value="1"/>
</dbReference>